<evidence type="ECO:0000313" key="12">
    <source>
        <dbReference type="EMBL" id="KAL1587352.1"/>
    </source>
</evidence>
<evidence type="ECO:0000256" key="8">
    <source>
        <dbReference type="ARBA" id="ARBA00023117"/>
    </source>
</evidence>
<name>A0AB34KQF4_9PEZI</name>
<feature type="compositionally biased region" description="Basic residues" evidence="10">
    <location>
        <begin position="43"/>
        <end position="52"/>
    </location>
</feature>
<dbReference type="PANTHER" id="PTHR23069">
    <property type="entry name" value="AAA DOMAIN-CONTAINING"/>
    <property type="match status" value="1"/>
</dbReference>
<keyword evidence="9" id="KW-0539">Nucleus</keyword>
<feature type="compositionally biased region" description="Low complexity" evidence="10">
    <location>
        <begin position="1343"/>
        <end position="1360"/>
    </location>
</feature>
<dbReference type="Gene3D" id="3.40.50.300">
    <property type="entry name" value="P-loop containing nucleotide triphosphate hydrolases"/>
    <property type="match status" value="2"/>
</dbReference>
<keyword evidence="13" id="KW-1185">Reference proteome</keyword>
<evidence type="ECO:0000256" key="4">
    <source>
        <dbReference type="ARBA" id="ARBA00022454"/>
    </source>
</evidence>
<dbReference type="InterPro" id="IPR003593">
    <property type="entry name" value="AAA+_ATPase"/>
</dbReference>
<feature type="compositionally biased region" description="Basic residues" evidence="10">
    <location>
        <begin position="366"/>
        <end position="380"/>
    </location>
</feature>
<dbReference type="GO" id="GO:0140674">
    <property type="term" value="F:ATP-dependent histone chaperone activity"/>
    <property type="evidence" value="ECO:0007669"/>
    <property type="project" value="UniProtKB-ARBA"/>
</dbReference>
<feature type="compositionally biased region" description="Polar residues" evidence="10">
    <location>
        <begin position="1463"/>
        <end position="1480"/>
    </location>
</feature>
<keyword evidence="6" id="KW-0378">Hydrolase</keyword>
<feature type="region of interest" description="Disordered" evidence="10">
    <location>
        <begin position="1"/>
        <end position="579"/>
    </location>
</feature>
<gene>
    <name evidence="12" type="ORF">WHR41_03835</name>
</gene>
<dbReference type="GeneID" id="96005279"/>
<dbReference type="CDD" id="cd05491">
    <property type="entry name" value="Bromo_TBP7_like"/>
    <property type="match status" value="1"/>
</dbReference>
<feature type="compositionally biased region" description="Acidic residues" evidence="10">
    <location>
        <begin position="110"/>
        <end position="125"/>
    </location>
</feature>
<evidence type="ECO:0000256" key="10">
    <source>
        <dbReference type="SAM" id="MobiDB-lite"/>
    </source>
</evidence>
<dbReference type="FunFam" id="1.10.8.60:FF:000016">
    <property type="entry name" value="ATPase family AAA domain-containing protein 2B"/>
    <property type="match status" value="1"/>
</dbReference>
<dbReference type="FunFam" id="3.40.50.300:FF:000061">
    <property type="entry name" value="ATPase family, AAA domain-containing 2"/>
    <property type="match status" value="1"/>
</dbReference>
<feature type="compositionally biased region" description="Acidic residues" evidence="10">
    <location>
        <begin position="327"/>
        <end position="341"/>
    </location>
</feature>
<dbReference type="InterPro" id="IPR041569">
    <property type="entry name" value="AAA_lid_3"/>
</dbReference>
<dbReference type="Gene3D" id="1.10.8.60">
    <property type="match status" value="1"/>
</dbReference>
<feature type="region of interest" description="Disordered" evidence="10">
    <location>
        <begin position="1284"/>
        <end position="1503"/>
    </location>
</feature>
<keyword evidence="5" id="KW-0547">Nucleotide-binding</keyword>
<dbReference type="GO" id="GO:0045815">
    <property type="term" value="P:transcription initiation-coupled chromatin remodeling"/>
    <property type="evidence" value="ECO:0007669"/>
    <property type="project" value="TreeGrafter"/>
</dbReference>
<dbReference type="Proteomes" id="UP000803884">
    <property type="component" value="Unassembled WGS sequence"/>
</dbReference>
<dbReference type="GO" id="GO:0016887">
    <property type="term" value="F:ATP hydrolysis activity"/>
    <property type="evidence" value="ECO:0007669"/>
    <property type="project" value="InterPro"/>
</dbReference>
<dbReference type="InterPro" id="IPR045199">
    <property type="entry name" value="ATAD2-like"/>
</dbReference>
<evidence type="ECO:0000256" key="5">
    <source>
        <dbReference type="ARBA" id="ARBA00022741"/>
    </source>
</evidence>
<dbReference type="Pfam" id="PF00004">
    <property type="entry name" value="AAA"/>
    <property type="match status" value="1"/>
</dbReference>
<keyword evidence="7" id="KW-0067">ATP-binding</keyword>
<evidence type="ECO:0000256" key="6">
    <source>
        <dbReference type="ARBA" id="ARBA00022801"/>
    </source>
</evidence>
<protein>
    <recommendedName>
        <fullName evidence="11">AAA+ ATPase domain-containing protein</fullName>
    </recommendedName>
</protein>
<feature type="compositionally biased region" description="Polar residues" evidence="10">
    <location>
        <begin position="1308"/>
        <end position="1318"/>
    </location>
</feature>
<dbReference type="GO" id="GO:0000785">
    <property type="term" value="C:chromatin"/>
    <property type="evidence" value="ECO:0007669"/>
    <property type="project" value="UniProtKB-ARBA"/>
</dbReference>
<dbReference type="PANTHER" id="PTHR23069:SF0">
    <property type="entry name" value="TAT-BINDING HOMOLOG 7"/>
    <property type="match status" value="1"/>
</dbReference>
<reference evidence="12 13" key="1">
    <citation type="journal article" date="2020" name="Microbiol. Resour. Announc.">
        <title>Draft Genome Sequence of a Cladosporium Species Isolated from the Mesophotic Ascidian Didemnum maculosum.</title>
        <authorList>
            <person name="Gioti A."/>
            <person name="Siaperas R."/>
            <person name="Nikolaivits E."/>
            <person name="Le Goff G."/>
            <person name="Ouazzani J."/>
            <person name="Kotoulas G."/>
            <person name="Topakas E."/>
        </authorList>
    </citation>
    <scope>NUCLEOTIDE SEQUENCE [LARGE SCALE GENOMIC DNA]</scope>
    <source>
        <strain evidence="12 13">TM138-S3</strain>
    </source>
</reference>
<feature type="compositionally biased region" description="Basic and acidic residues" evidence="10">
    <location>
        <begin position="294"/>
        <end position="305"/>
    </location>
</feature>
<comment type="caution">
    <text evidence="12">The sequence shown here is derived from an EMBL/GenBank/DDBJ whole genome shotgun (WGS) entry which is preliminary data.</text>
</comment>
<dbReference type="EMBL" id="JAAQHG020000010">
    <property type="protein sequence ID" value="KAL1587352.1"/>
    <property type="molecule type" value="Genomic_DNA"/>
</dbReference>
<feature type="compositionally biased region" description="Polar residues" evidence="10">
    <location>
        <begin position="149"/>
        <end position="172"/>
    </location>
</feature>
<feature type="domain" description="AAA+ ATPase" evidence="11">
    <location>
        <begin position="916"/>
        <end position="1070"/>
    </location>
</feature>
<evidence type="ECO:0000256" key="3">
    <source>
        <dbReference type="ARBA" id="ARBA00006914"/>
    </source>
</evidence>
<dbReference type="InterPro" id="IPR003960">
    <property type="entry name" value="ATPase_AAA_CS"/>
</dbReference>
<comment type="similarity">
    <text evidence="3">Belongs to the AAA ATPase family.</text>
</comment>
<dbReference type="GO" id="GO:0003682">
    <property type="term" value="F:chromatin binding"/>
    <property type="evidence" value="ECO:0007669"/>
    <property type="project" value="TreeGrafter"/>
</dbReference>
<feature type="compositionally biased region" description="Basic residues" evidence="10">
    <location>
        <begin position="405"/>
        <end position="414"/>
    </location>
</feature>
<dbReference type="GO" id="GO:0006337">
    <property type="term" value="P:nucleosome disassembly"/>
    <property type="evidence" value="ECO:0007669"/>
    <property type="project" value="TreeGrafter"/>
</dbReference>
<evidence type="ECO:0000259" key="11">
    <source>
        <dbReference type="SMART" id="SM00382"/>
    </source>
</evidence>
<feature type="compositionally biased region" description="Low complexity" evidence="10">
    <location>
        <begin position="203"/>
        <end position="214"/>
    </location>
</feature>
<feature type="compositionally biased region" description="Low complexity" evidence="10">
    <location>
        <begin position="1481"/>
        <end position="1493"/>
    </location>
</feature>
<dbReference type="PROSITE" id="PS00674">
    <property type="entry name" value="AAA"/>
    <property type="match status" value="1"/>
</dbReference>
<comment type="subcellular location">
    <subcellularLocation>
        <location evidence="2">Chromosome</location>
    </subcellularLocation>
    <subcellularLocation>
        <location evidence="1">Nucleus</location>
    </subcellularLocation>
</comment>
<evidence type="ECO:0000313" key="13">
    <source>
        <dbReference type="Proteomes" id="UP000803884"/>
    </source>
</evidence>
<dbReference type="GO" id="GO:0005634">
    <property type="term" value="C:nucleus"/>
    <property type="evidence" value="ECO:0007669"/>
    <property type="project" value="UniProtKB-SubCell"/>
</dbReference>
<evidence type="ECO:0000256" key="9">
    <source>
        <dbReference type="ARBA" id="ARBA00023242"/>
    </source>
</evidence>
<dbReference type="GO" id="GO:0042393">
    <property type="term" value="F:histone binding"/>
    <property type="evidence" value="ECO:0007669"/>
    <property type="project" value="UniProtKB-ARBA"/>
</dbReference>
<feature type="compositionally biased region" description="Basic and acidic residues" evidence="10">
    <location>
        <begin position="7"/>
        <end position="18"/>
    </location>
</feature>
<feature type="compositionally biased region" description="Acidic residues" evidence="10">
    <location>
        <begin position="385"/>
        <end position="401"/>
    </location>
</feature>
<dbReference type="FunFam" id="3.40.50.300:FF:001218">
    <property type="entry name" value="AAA family ATPase, putative"/>
    <property type="match status" value="1"/>
</dbReference>
<feature type="compositionally biased region" description="Acidic residues" evidence="10">
    <location>
        <begin position="59"/>
        <end position="86"/>
    </location>
</feature>
<dbReference type="SMART" id="SM00382">
    <property type="entry name" value="AAA"/>
    <property type="match status" value="2"/>
</dbReference>
<keyword evidence="4" id="KW-0158">Chromosome</keyword>
<proteinExistence type="inferred from homology"/>
<dbReference type="InterPro" id="IPR003959">
    <property type="entry name" value="ATPase_AAA_core"/>
</dbReference>
<dbReference type="GO" id="GO:0006334">
    <property type="term" value="P:nucleosome assembly"/>
    <property type="evidence" value="ECO:0007669"/>
    <property type="project" value="TreeGrafter"/>
</dbReference>
<dbReference type="Pfam" id="PF17862">
    <property type="entry name" value="AAA_lid_3"/>
    <property type="match status" value="1"/>
</dbReference>
<dbReference type="InterPro" id="IPR027417">
    <property type="entry name" value="P-loop_NTPase"/>
</dbReference>
<evidence type="ECO:0000256" key="7">
    <source>
        <dbReference type="ARBA" id="ARBA00022840"/>
    </source>
</evidence>
<dbReference type="SUPFAM" id="SSF52540">
    <property type="entry name" value="P-loop containing nucleoside triphosphate hydrolases"/>
    <property type="match status" value="2"/>
</dbReference>
<evidence type="ECO:0000256" key="1">
    <source>
        <dbReference type="ARBA" id="ARBA00004123"/>
    </source>
</evidence>
<dbReference type="RefSeq" id="XP_069230457.1">
    <property type="nucleotide sequence ID" value="XM_069372441.1"/>
</dbReference>
<dbReference type="GO" id="GO:0005524">
    <property type="term" value="F:ATP binding"/>
    <property type="evidence" value="ECO:0007669"/>
    <property type="project" value="UniProtKB-KW"/>
</dbReference>
<feature type="compositionally biased region" description="Polar residues" evidence="10">
    <location>
        <begin position="1390"/>
        <end position="1430"/>
    </location>
</feature>
<organism evidence="12 13">
    <name type="scientific">Cladosporium halotolerans</name>
    <dbReference type="NCBI Taxonomy" id="1052096"/>
    <lineage>
        <taxon>Eukaryota</taxon>
        <taxon>Fungi</taxon>
        <taxon>Dikarya</taxon>
        <taxon>Ascomycota</taxon>
        <taxon>Pezizomycotina</taxon>
        <taxon>Dothideomycetes</taxon>
        <taxon>Dothideomycetidae</taxon>
        <taxon>Cladosporiales</taxon>
        <taxon>Cladosporiaceae</taxon>
        <taxon>Cladosporium</taxon>
    </lineage>
</organism>
<feature type="compositionally biased region" description="Polar residues" evidence="10">
    <location>
        <begin position="1441"/>
        <end position="1451"/>
    </location>
</feature>
<feature type="domain" description="AAA+ ATPase" evidence="11">
    <location>
        <begin position="613"/>
        <end position="754"/>
    </location>
</feature>
<evidence type="ECO:0000256" key="2">
    <source>
        <dbReference type="ARBA" id="ARBA00004286"/>
    </source>
</evidence>
<sequence>MARYKRKLEDFDPNRSDSDDLDYGAAESPPAKRPQRTAQKSKGGTRAKKRSRKESYVGSDDEIEYDTEEDDAEEESYGDDEDDEEDMVRNPRTGRSVRTAARKAIKYEEASGEDDDDLISADGDPDTAPAKRRTPATAQLLVKLKVPSLSANNTAPQQTARTTRSRTGSKSIITRAPTPAMTGTRRSSRISRSDDEPLQALPATGTRSRRGTATPEPAPGATKRPTRGTKGLRNMPSAILEESMEASQLLPQHQGAAGTAPADDEITMEHIVQESQDDDDDAPIVKGGSRKRSSRMEPENSEAAHKRPRRAGGATKSHKPAAAEAGSDFEPDPAEGEEEADVAITSGDESLRSSRPISRASTNARRSARNTKGKAGKSRRPSTDSELDSDEIADEAADLEDEEKRKKRGGRRKPATITYEAERKSLRARKEKVDYRMRSLAEFTNNDQEQDDAVADYQPVGSQQAPVAAPKSRRRADRDGYRSLFSTGGPFGGYGDPPAVLGGSAKQELAGGADSDSSEDDEGGAQALPGATSMTPNRPMQKPGALTGPGGGPPDLGRVKDKQPLADTSSLGEDPSINFDNVGGLDGHIDQLKEMCSLPLLYPEVYQKLGIKPPSGVLFHGPPGTGKTMLARALSHSISSHGKKVTFYVRKGADALSKWVGEAEKQLRILFEDAKKNQPSIIFFDEIDGLAPVRSSKQDQIHASIVSTLLALMDGMDSRGQVIILGATNRPDSVDPALRRPGRFDREFYFPLPNQEARRAIINIHTRGWDPPLADEFKDKLASLTKGYGGADLRALCVEAALNAVQGTYPQIYSSKEKLLIDPAQIKVLAKDFMLSIDRIVPSSLRSTTSTAAPLKKSVEPLLRLPLSEIFALMGKSIPRKRKVTALEEAMYDDRDDEFGFERHEMQREFESSRIFRPRLLIKGSSGMGQNYLAGAVMAKLEGLHVQDFGLSVVMADNTRSQESVIVQLFEEVRRHKPSIIYIPDVQNWYEALSDSARRTFTGLLRAIHPAEPILLLGYVELDDLDQKLNPEMVRNLFGHSLNNQYELSRPNEAAREEYFTQVVDMVRKSPKQFPDPSQRKRRKLAELPLAPAPPPAPTVEQNPKVAEKLQKKKDRQTLNKLKMLIQPVMEQMKKYRIFKDSPIDDTLIRYLYDEQDPNILSSDLTEEQRQEQALFRPYEVDTDEKGVQGLRETATGKFYYNLNLVVIEQRLSNGYYKRPKDFVADIKRLAKDAKTLGNQQRTLKANELHANVDVDMAGIEEQNPALLLDCVALYEREQQRERERLRKEAEAKAQGQNVSAVVPNVPPQNASHTTTEGSGPVVLGQEIPGVNQLLPVTPSRLPGPSSNSIDSSNPNGGSIFANSSTAPSKVNEDSGMYDVSPNDHAYPQSYGQQNTQGQHSQRGAHTQLAQGSQFTEYQNSASTTTSGQKTSDRSRISGPYLNNTPQSNSMRPGGDHPDFSTLAPTSGGSQLPDTQEPNFQSSQEPASQSSQPMGPPPHRASIHNLLNTNTQEEAENLYVLEEKYVEQLHRALTTRSSGLTVEQLEQVSAHIMYAIYNTREEWNRNLVVQAVESAFNESVKDIEDCQNVHKASQEEFLEMQRRESI</sequence>
<keyword evidence="8" id="KW-0103">Bromodomain</keyword>
<accession>A0AB34KQF4</accession>